<feature type="transmembrane region" description="Helical" evidence="5">
    <location>
        <begin position="147"/>
        <end position="169"/>
    </location>
</feature>
<dbReference type="SUPFAM" id="SSF103473">
    <property type="entry name" value="MFS general substrate transporter"/>
    <property type="match status" value="1"/>
</dbReference>
<feature type="transmembrane region" description="Helical" evidence="5">
    <location>
        <begin position="181"/>
        <end position="201"/>
    </location>
</feature>
<feature type="transmembrane region" description="Helical" evidence="5">
    <location>
        <begin position="238"/>
        <end position="257"/>
    </location>
</feature>
<comment type="caution">
    <text evidence="7">The sequence shown here is derived from an EMBL/GenBank/DDBJ whole genome shotgun (WGS) entry which is preliminary data.</text>
</comment>
<dbReference type="Proteomes" id="UP001597018">
    <property type="component" value="Unassembled WGS sequence"/>
</dbReference>
<dbReference type="PANTHER" id="PTHR42718">
    <property type="entry name" value="MAJOR FACILITATOR SUPERFAMILY MULTIDRUG TRANSPORTER MFSC"/>
    <property type="match status" value="1"/>
</dbReference>
<evidence type="ECO:0000313" key="7">
    <source>
        <dbReference type="EMBL" id="MFD0921920.1"/>
    </source>
</evidence>
<dbReference type="CDD" id="cd17321">
    <property type="entry name" value="MFS_MMR_MDR_like"/>
    <property type="match status" value="1"/>
</dbReference>
<name>A0ABW3FYD2_9PSEU</name>
<reference evidence="8" key="1">
    <citation type="journal article" date="2019" name="Int. J. Syst. Evol. Microbiol.">
        <title>The Global Catalogue of Microorganisms (GCM) 10K type strain sequencing project: providing services to taxonomists for standard genome sequencing and annotation.</title>
        <authorList>
            <consortium name="The Broad Institute Genomics Platform"/>
            <consortium name="The Broad Institute Genome Sequencing Center for Infectious Disease"/>
            <person name="Wu L."/>
            <person name="Ma J."/>
        </authorList>
    </citation>
    <scope>NUCLEOTIDE SEQUENCE [LARGE SCALE GENOMIC DNA]</scope>
    <source>
        <strain evidence="8">CCUG 56401</strain>
    </source>
</reference>
<feature type="transmembrane region" description="Helical" evidence="5">
    <location>
        <begin position="213"/>
        <end position="232"/>
    </location>
</feature>
<feature type="transmembrane region" description="Helical" evidence="5">
    <location>
        <begin position="353"/>
        <end position="374"/>
    </location>
</feature>
<dbReference type="InterPro" id="IPR020846">
    <property type="entry name" value="MFS_dom"/>
</dbReference>
<feature type="transmembrane region" description="Helical" evidence="5">
    <location>
        <begin position="89"/>
        <end position="111"/>
    </location>
</feature>
<dbReference type="InterPro" id="IPR036259">
    <property type="entry name" value="MFS_trans_sf"/>
</dbReference>
<dbReference type="PRINTS" id="PR01036">
    <property type="entry name" value="TCRTETB"/>
</dbReference>
<keyword evidence="4 5" id="KW-0472">Membrane</keyword>
<evidence type="ECO:0000259" key="6">
    <source>
        <dbReference type="PROSITE" id="PS50850"/>
    </source>
</evidence>
<accession>A0ABW3FYD2</accession>
<feature type="domain" description="Major facilitator superfamily (MFS) profile" evidence="6">
    <location>
        <begin position="23"/>
        <end position="468"/>
    </location>
</feature>
<dbReference type="EMBL" id="JBHTIW010000016">
    <property type="protein sequence ID" value="MFD0921920.1"/>
    <property type="molecule type" value="Genomic_DNA"/>
</dbReference>
<feature type="transmembrane region" description="Helical" evidence="5">
    <location>
        <begin position="21"/>
        <end position="45"/>
    </location>
</feature>
<evidence type="ECO:0000256" key="5">
    <source>
        <dbReference type="SAM" id="Phobius"/>
    </source>
</evidence>
<dbReference type="PROSITE" id="PS50850">
    <property type="entry name" value="MFS"/>
    <property type="match status" value="1"/>
</dbReference>
<evidence type="ECO:0000256" key="1">
    <source>
        <dbReference type="ARBA" id="ARBA00004651"/>
    </source>
</evidence>
<evidence type="ECO:0000256" key="3">
    <source>
        <dbReference type="ARBA" id="ARBA00022989"/>
    </source>
</evidence>
<dbReference type="PANTHER" id="PTHR42718:SF39">
    <property type="entry name" value="ACTINORHODIN TRANSPORTER-RELATED"/>
    <property type="match status" value="1"/>
</dbReference>
<keyword evidence="2 5" id="KW-0812">Transmembrane</keyword>
<dbReference type="RefSeq" id="WP_263253307.1">
    <property type="nucleotide sequence ID" value="NZ_BAABLT010000051.1"/>
</dbReference>
<keyword evidence="8" id="KW-1185">Reference proteome</keyword>
<feature type="transmembrane region" description="Helical" evidence="5">
    <location>
        <begin position="57"/>
        <end position="77"/>
    </location>
</feature>
<evidence type="ECO:0000256" key="4">
    <source>
        <dbReference type="ARBA" id="ARBA00023136"/>
    </source>
</evidence>
<dbReference type="InterPro" id="IPR011701">
    <property type="entry name" value="MFS"/>
</dbReference>
<organism evidence="7 8">
    <name type="scientific">Saccharopolyspora rosea</name>
    <dbReference type="NCBI Taxonomy" id="524884"/>
    <lineage>
        <taxon>Bacteria</taxon>
        <taxon>Bacillati</taxon>
        <taxon>Actinomycetota</taxon>
        <taxon>Actinomycetes</taxon>
        <taxon>Pseudonocardiales</taxon>
        <taxon>Pseudonocardiaceae</taxon>
        <taxon>Saccharopolyspora</taxon>
    </lineage>
</organism>
<sequence>MTVTGRVKAMSPESMSGRRRWAALVVMLLAVFMELLDGSIVNVAMPHIRRGLGMSDSATQWVAVGYVLAHAVLIVTGGRLGDLVGRRRVFLAGVVGFTAASACCGLAWAPWVLVGARLGQGASAAAMVPQVLALLQELFPAERRGRPFAVFSAVSGVATVAGPLVGAVLLDGDPLGLGWRAIFWINVPVGVAVVGAAVVLLPRSPGASTGLDIGGVVVATSALLLLLHPLTVGRDLHWPLWTFVAMAASLPVGALFVRLQRRIRRRGGVPLVALDLFGERTFAVGLVLAFVLHASFSGPFFVLSIFLQSGLGFTPRATALAILPWTVGVPLGATAASAALVPRFGRWTLTAGAVLMTGGFAGLAALVAGLGPALRPWHGLAVFGFAGVGMGLVVAPLLQFALSRVPVVDAGSAAGVFASTQQVGAATGIAAVGTLFFAVADGAPTPAAMAATAATAAVLTTAVGAMTPLLPRTPEPARA</sequence>
<evidence type="ECO:0000256" key="2">
    <source>
        <dbReference type="ARBA" id="ARBA00022692"/>
    </source>
</evidence>
<dbReference type="Pfam" id="PF07690">
    <property type="entry name" value="MFS_1"/>
    <property type="match status" value="1"/>
</dbReference>
<comment type="subcellular location">
    <subcellularLocation>
        <location evidence="1">Cell membrane</location>
        <topology evidence="1">Multi-pass membrane protein</topology>
    </subcellularLocation>
</comment>
<keyword evidence="3 5" id="KW-1133">Transmembrane helix</keyword>
<dbReference type="Gene3D" id="1.20.1250.20">
    <property type="entry name" value="MFS general substrate transporter like domains"/>
    <property type="match status" value="1"/>
</dbReference>
<gene>
    <name evidence="7" type="ORF">ACFQ16_19425</name>
</gene>
<evidence type="ECO:0000313" key="8">
    <source>
        <dbReference type="Proteomes" id="UP001597018"/>
    </source>
</evidence>
<feature type="transmembrane region" description="Helical" evidence="5">
    <location>
        <begin position="446"/>
        <end position="470"/>
    </location>
</feature>
<feature type="transmembrane region" description="Helical" evidence="5">
    <location>
        <begin position="423"/>
        <end position="440"/>
    </location>
</feature>
<dbReference type="Gene3D" id="1.20.1720.10">
    <property type="entry name" value="Multidrug resistance protein D"/>
    <property type="match status" value="1"/>
</dbReference>
<feature type="transmembrane region" description="Helical" evidence="5">
    <location>
        <begin position="380"/>
        <end position="402"/>
    </location>
</feature>
<feature type="transmembrane region" description="Helical" evidence="5">
    <location>
        <begin position="117"/>
        <end position="135"/>
    </location>
</feature>
<feature type="transmembrane region" description="Helical" evidence="5">
    <location>
        <begin position="319"/>
        <end position="341"/>
    </location>
</feature>
<feature type="transmembrane region" description="Helical" evidence="5">
    <location>
        <begin position="282"/>
        <end position="307"/>
    </location>
</feature>
<protein>
    <submittedName>
        <fullName evidence="7">MFS transporter</fullName>
    </submittedName>
</protein>
<proteinExistence type="predicted"/>